<dbReference type="EnsemblPlants" id="TuG1812S0001774400.01.T01">
    <property type="protein sequence ID" value="TuG1812S0001774400.01.T01.s_cds4157"/>
    <property type="gene ID" value="TuG1812S0001774400.01"/>
</dbReference>
<feature type="domain" description="Tf2-1-like SH3-like" evidence="1">
    <location>
        <begin position="105"/>
        <end position="169"/>
    </location>
</feature>
<dbReference type="Gene3D" id="3.30.420.10">
    <property type="entry name" value="Ribonuclease H-like superfamily/Ribonuclease H"/>
    <property type="match status" value="1"/>
</dbReference>
<dbReference type="Pfam" id="PF24626">
    <property type="entry name" value="SH3_Tf2-1"/>
    <property type="match status" value="1"/>
</dbReference>
<dbReference type="InterPro" id="IPR056924">
    <property type="entry name" value="SH3_Tf2-1"/>
</dbReference>
<evidence type="ECO:0000313" key="2">
    <source>
        <dbReference type="EnsemblPlants" id="TuG1812S0001774400.01.T01.s_cds4157"/>
    </source>
</evidence>
<evidence type="ECO:0000259" key="1">
    <source>
        <dbReference type="Pfam" id="PF24626"/>
    </source>
</evidence>
<evidence type="ECO:0000313" key="3">
    <source>
        <dbReference type="Proteomes" id="UP000015106"/>
    </source>
</evidence>
<reference evidence="2" key="2">
    <citation type="submission" date="2022-06" db="UniProtKB">
        <authorList>
            <consortium name="EnsemblPlants"/>
        </authorList>
    </citation>
    <scope>IDENTIFICATION</scope>
</reference>
<dbReference type="AlphaFoldDB" id="A0A8R7RCG1"/>
<dbReference type="PANTHER" id="PTHR46148">
    <property type="entry name" value="CHROMO DOMAIN-CONTAINING PROTEIN"/>
    <property type="match status" value="1"/>
</dbReference>
<dbReference type="SUPFAM" id="SSF54160">
    <property type="entry name" value="Chromo domain-like"/>
    <property type="match status" value="1"/>
</dbReference>
<accession>A0A8R7RCG1</accession>
<dbReference type="GO" id="GO:0003676">
    <property type="term" value="F:nucleic acid binding"/>
    <property type="evidence" value="ECO:0007669"/>
    <property type="project" value="InterPro"/>
</dbReference>
<protein>
    <recommendedName>
        <fullName evidence="1">Tf2-1-like SH3-like domain-containing protein</fullName>
    </recommendedName>
</protein>
<dbReference type="InterPro" id="IPR016197">
    <property type="entry name" value="Chromo-like_dom_sf"/>
</dbReference>
<sequence length="238" mass="27772">MEMYLRCVVHEAPRQWCRWLPIGEFWYNSLFHSSIKCTPFKALYGVEPNLGAMTLWDDKTVPMIDGDPWDWGLHTAHPHEQILRAQHRFKKQADQHRSKRSFVVGDAVLLKLQPYAQSSVANRPCAKLAYKYFGSFSVIDKIGKLAYKLELPADNKIHPVFHVSQLKPFTPNYTPVFFELPRPPDLAGHDDEPVEIVERRMVKHGTSALLQVKVRWRNDETATTWEDYDTLRRRFPQA</sequence>
<dbReference type="Gramene" id="TuG1812S0001774400.01.T01">
    <property type="protein sequence ID" value="TuG1812S0001774400.01.T01.s_cds4157"/>
    <property type="gene ID" value="TuG1812S0001774400.01"/>
</dbReference>
<proteinExistence type="predicted"/>
<name>A0A8R7RCG1_TRIUA</name>
<dbReference type="InterPro" id="IPR036397">
    <property type="entry name" value="RNaseH_sf"/>
</dbReference>
<reference evidence="3" key="1">
    <citation type="journal article" date="2013" name="Nature">
        <title>Draft genome of the wheat A-genome progenitor Triticum urartu.</title>
        <authorList>
            <person name="Ling H.Q."/>
            <person name="Zhao S."/>
            <person name="Liu D."/>
            <person name="Wang J."/>
            <person name="Sun H."/>
            <person name="Zhang C."/>
            <person name="Fan H."/>
            <person name="Li D."/>
            <person name="Dong L."/>
            <person name="Tao Y."/>
            <person name="Gao C."/>
            <person name="Wu H."/>
            <person name="Li Y."/>
            <person name="Cui Y."/>
            <person name="Guo X."/>
            <person name="Zheng S."/>
            <person name="Wang B."/>
            <person name="Yu K."/>
            <person name="Liang Q."/>
            <person name="Yang W."/>
            <person name="Lou X."/>
            <person name="Chen J."/>
            <person name="Feng M."/>
            <person name="Jian J."/>
            <person name="Zhang X."/>
            <person name="Luo G."/>
            <person name="Jiang Y."/>
            <person name="Liu J."/>
            <person name="Wang Z."/>
            <person name="Sha Y."/>
            <person name="Zhang B."/>
            <person name="Wu H."/>
            <person name="Tang D."/>
            <person name="Shen Q."/>
            <person name="Xue P."/>
            <person name="Zou S."/>
            <person name="Wang X."/>
            <person name="Liu X."/>
            <person name="Wang F."/>
            <person name="Yang Y."/>
            <person name="An X."/>
            <person name="Dong Z."/>
            <person name="Zhang K."/>
            <person name="Zhang X."/>
            <person name="Luo M.C."/>
            <person name="Dvorak J."/>
            <person name="Tong Y."/>
            <person name="Wang J."/>
            <person name="Yang H."/>
            <person name="Li Z."/>
            <person name="Wang D."/>
            <person name="Zhang A."/>
            <person name="Wang J."/>
        </authorList>
    </citation>
    <scope>NUCLEOTIDE SEQUENCE</scope>
    <source>
        <strain evidence="3">cv. G1812</strain>
    </source>
</reference>
<keyword evidence="3" id="KW-1185">Reference proteome</keyword>
<dbReference type="Proteomes" id="UP000015106">
    <property type="component" value="Unassembled WGS sequence"/>
</dbReference>
<dbReference type="PANTHER" id="PTHR46148:SF52">
    <property type="entry name" value="OS04G0603800 PROTEIN"/>
    <property type="match status" value="1"/>
</dbReference>
<organism evidence="2 3">
    <name type="scientific">Triticum urartu</name>
    <name type="common">Red wild einkorn</name>
    <name type="synonym">Crithodium urartu</name>
    <dbReference type="NCBI Taxonomy" id="4572"/>
    <lineage>
        <taxon>Eukaryota</taxon>
        <taxon>Viridiplantae</taxon>
        <taxon>Streptophyta</taxon>
        <taxon>Embryophyta</taxon>
        <taxon>Tracheophyta</taxon>
        <taxon>Spermatophyta</taxon>
        <taxon>Magnoliopsida</taxon>
        <taxon>Liliopsida</taxon>
        <taxon>Poales</taxon>
        <taxon>Poaceae</taxon>
        <taxon>BOP clade</taxon>
        <taxon>Pooideae</taxon>
        <taxon>Triticodae</taxon>
        <taxon>Triticeae</taxon>
        <taxon>Triticinae</taxon>
        <taxon>Triticum</taxon>
    </lineage>
</organism>